<keyword evidence="1" id="KW-0378">Hydrolase</keyword>
<dbReference type="AlphaFoldDB" id="A0A2H0RE00"/>
<dbReference type="InterPro" id="IPR005754">
    <property type="entry name" value="Sortase"/>
</dbReference>
<protein>
    <recommendedName>
        <fullName evidence="4">Class F sortase</fullName>
    </recommendedName>
</protein>
<dbReference type="Pfam" id="PF04203">
    <property type="entry name" value="Sortase"/>
    <property type="match status" value="1"/>
</dbReference>
<dbReference type="GO" id="GO:0016787">
    <property type="term" value="F:hydrolase activity"/>
    <property type="evidence" value="ECO:0007669"/>
    <property type="project" value="UniProtKB-KW"/>
</dbReference>
<dbReference type="CDD" id="cd05829">
    <property type="entry name" value="Sortase_F"/>
    <property type="match status" value="1"/>
</dbReference>
<dbReference type="InterPro" id="IPR042001">
    <property type="entry name" value="Sortase_F"/>
</dbReference>
<sequence>MISSTLLTSLSAAILQLSLLYSSSLTLPITSAHVSPDAGTNTTIRPTNNHTVQKSGSTTKNITGVGGATRPMISAENSELVSANSATSPTNTLVLTSRSVGVGSSTGRYISNSSLGSALEENRRTHVPVRLVAPAIGLNAPIISVGKNDKGEMAVPSAGSGAVGWYSHGGRPGESGTAVLAAHVFDAFADLHRLAIGNDIYVNTAEGESLRFVIEKRERYGITALSPQDLFGDRGSPRLHLITCAGRYIPALGTYEDRIVLTARLI</sequence>
<dbReference type="InterPro" id="IPR023365">
    <property type="entry name" value="Sortase_dom-sf"/>
</dbReference>
<accession>A0A2H0RE00</accession>
<evidence type="ECO:0000313" key="2">
    <source>
        <dbReference type="EMBL" id="PIR44697.1"/>
    </source>
</evidence>
<reference evidence="2 3" key="1">
    <citation type="submission" date="2017-09" db="EMBL/GenBank/DDBJ databases">
        <title>Depth-based differentiation of microbial function through sediment-hosted aquifers and enrichment of novel symbionts in the deep terrestrial subsurface.</title>
        <authorList>
            <person name="Probst A.J."/>
            <person name="Ladd B."/>
            <person name="Jarett J.K."/>
            <person name="Geller-Mcgrath D.E."/>
            <person name="Sieber C.M."/>
            <person name="Emerson J.B."/>
            <person name="Anantharaman K."/>
            <person name="Thomas B.C."/>
            <person name="Malmstrom R."/>
            <person name="Stieglmeier M."/>
            <person name="Klingl A."/>
            <person name="Woyke T."/>
            <person name="Ryan C.M."/>
            <person name="Banfield J.F."/>
        </authorList>
    </citation>
    <scope>NUCLEOTIDE SEQUENCE [LARGE SCALE GENOMIC DNA]</scope>
    <source>
        <strain evidence="2">CG10_big_fil_rev_8_21_14_0_10_51_16</strain>
    </source>
</reference>
<organism evidence="2 3">
    <name type="scientific">Candidatus Vogelbacteria bacterium CG10_big_fil_rev_8_21_14_0_10_51_16</name>
    <dbReference type="NCBI Taxonomy" id="1975045"/>
    <lineage>
        <taxon>Bacteria</taxon>
        <taxon>Candidatus Vogeliibacteriota</taxon>
    </lineage>
</organism>
<evidence type="ECO:0008006" key="4">
    <source>
        <dbReference type="Google" id="ProtNLM"/>
    </source>
</evidence>
<dbReference type="Proteomes" id="UP000228767">
    <property type="component" value="Unassembled WGS sequence"/>
</dbReference>
<comment type="caution">
    <text evidence="2">The sequence shown here is derived from an EMBL/GenBank/DDBJ whole genome shotgun (WGS) entry which is preliminary data.</text>
</comment>
<dbReference type="SUPFAM" id="SSF63817">
    <property type="entry name" value="Sortase"/>
    <property type="match status" value="1"/>
</dbReference>
<dbReference type="Gene3D" id="2.40.260.10">
    <property type="entry name" value="Sortase"/>
    <property type="match status" value="1"/>
</dbReference>
<evidence type="ECO:0000313" key="3">
    <source>
        <dbReference type="Proteomes" id="UP000228767"/>
    </source>
</evidence>
<evidence type="ECO:0000256" key="1">
    <source>
        <dbReference type="ARBA" id="ARBA00022801"/>
    </source>
</evidence>
<dbReference type="EMBL" id="PCYI01000021">
    <property type="protein sequence ID" value="PIR44697.1"/>
    <property type="molecule type" value="Genomic_DNA"/>
</dbReference>
<name>A0A2H0RE00_9BACT</name>
<proteinExistence type="predicted"/>
<gene>
    <name evidence="2" type="ORF">COV10_03320</name>
</gene>